<evidence type="ECO:0000256" key="9">
    <source>
        <dbReference type="ARBA" id="ARBA00048270"/>
    </source>
</evidence>
<evidence type="ECO:0000256" key="5">
    <source>
        <dbReference type="ARBA" id="ARBA00022840"/>
    </source>
</evidence>
<dbReference type="FunFam" id="2.40.240.10:FF:000006">
    <property type="entry name" value="Putative glutamine--tRNA ligase"/>
    <property type="match status" value="1"/>
</dbReference>
<dbReference type="Pfam" id="PF03950">
    <property type="entry name" value="tRNA-synt_1c_C"/>
    <property type="match status" value="1"/>
</dbReference>
<protein>
    <recommendedName>
        <fullName evidence="2">glutamine--tRNA ligase</fullName>
        <ecNumber evidence="2">6.1.1.18</ecNumber>
    </recommendedName>
    <alternativeName>
        <fullName evidence="8">Glutaminyl-tRNA synthetase</fullName>
    </alternativeName>
</protein>
<feature type="region of interest" description="Disordered" evidence="11">
    <location>
        <begin position="782"/>
        <end position="825"/>
    </location>
</feature>
<dbReference type="FunFam" id="3.40.50.620:FF:000049">
    <property type="entry name" value="Probable glutamine--tRNA ligase"/>
    <property type="match status" value="1"/>
</dbReference>
<dbReference type="InterPro" id="IPR011035">
    <property type="entry name" value="Ribosomal_bL25/Gln-tRNA_synth"/>
</dbReference>
<keyword evidence="5 10" id="KW-0067">ATP-binding</keyword>
<dbReference type="SUPFAM" id="SSF50715">
    <property type="entry name" value="Ribosomal protein L25-like"/>
    <property type="match status" value="1"/>
</dbReference>
<feature type="domain" description="Glutamyl/glutaminyl-tRNA synthetase class Ib catalytic" evidence="12">
    <location>
        <begin position="270"/>
        <end position="569"/>
    </location>
</feature>
<dbReference type="Gene3D" id="1.10.8.1290">
    <property type="entry name" value="Glutaminyl-tRNA synthetase, non-specific RNA binding region part 1, domain 1"/>
    <property type="match status" value="1"/>
</dbReference>
<comment type="catalytic activity">
    <reaction evidence="9">
        <text>tRNA(Gln) + L-glutamine + ATP = L-glutaminyl-tRNA(Gln) + AMP + diphosphate</text>
        <dbReference type="Rhea" id="RHEA:20121"/>
        <dbReference type="Rhea" id="RHEA-COMP:9662"/>
        <dbReference type="Rhea" id="RHEA-COMP:9681"/>
        <dbReference type="ChEBI" id="CHEBI:30616"/>
        <dbReference type="ChEBI" id="CHEBI:33019"/>
        <dbReference type="ChEBI" id="CHEBI:58359"/>
        <dbReference type="ChEBI" id="CHEBI:78442"/>
        <dbReference type="ChEBI" id="CHEBI:78521"/>
        <dbReference type="ChEBI" id="CHEBI:456215"/>
        <dbReference type="EC" id="6.1.1.18"/>
    </reaction>
</comment>
<proteinExistence type="inferred from homology"/>
<dbReference type="Gene3D" id="2.40.240.10">
    <property type="entry name" value="Ribosomal Protein L25, Chain P"/>
    <property type="match status" value="2"/>
</dbReference>
<sequence>MTASTDNEARIALFQSIGLNEQKARETLKNQEVTRLLETTINEAKNLLPKENQISKSIGNLLYALSTRSKQQIHTFHRYLIKYICDEKIKNELQLLAAIDYLLAHPTEPVDQKALEESAGIGINVTPEEIERIIEEVIAQNKTKLMEQRYEFPTGTLLGEVRKRLKWADGKAVKAEMDVQLLDLLGPNDRSAKSTTEKPKTATSTTEKVKPTTTANNDVQDNGKIRSFADLAGEALNFHKPGENYKTEGYVMTPKTMDLMKEHLKTTGGQVVTRFPPEPNGILHIGHAKAINFNFGYAKHNNGICYLRYDDTNPEKEEEKFFTGILDIVKWLGYEPYKITHASDQFDQLYEWAKQLIRRNLAYICHQKGDELKGHNVAESPWRNRPIEESLQLFEDMKNGKFAEGEATLRMKCVMEDGKLDPVAYRIKYAHHAKSGDKWCIYPTYDYTHCLNDSIENISHSLCTKEFQARRSSYYWLCNALDVYCPVQWEYGRLNLQYTVTSKRKIQKLIVEGVVNDWDDPRLYTLTALRRRGFPPEAINLFCARIGVTMSQTVLHPDMLDACVREVLNVTAPRVMAVIEPLKVTITNFPNGNAIELTVPNFPADESRGSHTIKFDSVIYIEKSDFTEKPAKDYKRLAPNQPCGLRHAGYIITVQEVVRDSNNEPVELKVTCQKATDEGISKPKGFIHWVSHANKCEIRTYDRLFNHPNPDDPKEVPGGFLTDINTNSLTINTNALVDDGVKNAKPFDKFQFERVGFFSVDPDSTDNHPFIFCLQMTSNKESMNDTTDIESNNGMSDEEEENGSIATSNDDINDENDDESQVQKSRKSLRISKLLVESLVDSKVRHNEYLKHIVQYPKIMKYLMNDSSTCENIPRRHLEPFIKEYIEKHPNTKIYDKINDELQIIRRKYIKTCQ</sequence>
<evidence type="ECO:0000259" key="15">
    <source>
        <dbReference type="Pfam" id="PF04558"/>
    </source>
</evidence>
<dbReference type="PRINTS" id="PR00987">
    <property type="entry name" value="TRNASYNTHGLU"/>
</dbReference>
<dbReference type="GO" id="GO:0017101">
    <property type="term" value="C:aminoacyl-tRNA synthetase multienzyme complex"/>
    <property type="evidence" value="ECO:0007669"/>
    <property type="project" value="TreeGrafter"/>
</dbReference>
<keyword evidence="4 10" id="KW-0547">Nucleotide-binding</keyword>
<dbReference type="Gene3D" id="1.10.10.2420">
    <property type="match status" value="1"/>
</dbReference>
<dbReference type="InterPro" id="IPR042559">
    <property type="entry name" value="Gln-tRNA-synth_Ib_RNA-bd_N_2"/>
</dbReference>
<dbReference type="SUPFAM" id="SSF52374">
    <property type="entry name" value="Nucleotidylyl transferase"/>
    <property type="match status" value="1"/>
</dbReference>
<accession>A0A819JIQ8</accession>
<evidence type="ECO:0000259" key="13">
    <source>
        <dbReference type="Pfam" id="PF03950"/>
    </source>
</evidence>
<evidence type="ECO:0000256" key="2">
    <source>
        <dbReference type="ARBA" id="ARBA00012836"/>
    </source>
</evidence>
<feature type="compositionally biased region" description="Acidic residues" evidence="11">
    <location>
        <begin position="811"/>
        <end position="820"/>
    </location>
</feature>
<dbReference type="InterPro" id="IPR020058">
    <property type="entry name" value="Glu/Gln-tRNA-synth_Ib_cat-dom"/>
</dbReference>
<evidence type="ECO:0000256" key="8">
    <source>
        <dbReference type="ARBA" id="ARBA00030466"/>
    </source>
</evidence>
<dbReference type="Pfam" id="PF00749">
    <property type="entry name" value="tRNA-synt_1c"/>
    <property type="match status" value="1"/>
</dbReference>
<dbReference type="FunFam" id="1.10.8.1290:FF:000002">
    <property type="entry name" value="Glutamine--tRNA ligase cytoplasmic"/>
    <property type="match status" value="1"/>
</dbReference>
<feature type="region of interest" description="Disordered" evidence="11">
    <location>
        <begin position="187"/>
        <end position="221"/>
    </location>
</feature>
<evidence type="ECO:0000313" key="17">
    <source>
        <dbReference type="EMBL" id="CAF3933498.1"/>
    </source>
</evidence>
<dbReference type="Pfam" id="PF04558">
    <property type="entry name" value="tRNA_synt_1c_R1"/>
    <property type="match status" value="1"/>
</dbReference>
<dbReference type="FunFam" id="1.10.10.2420:FF:000001">
    <property type="entry name" value="Glutamine--tRNA ligase cytoplasmic"/>
    <property type="match status" value="1"/>
</dbReference>
<evidence type="ECO:0000256" key="3">
    <source>
        <dbReference type="ARBA" id="ARBA00022598"/>
    </source>
</evidence>
<dbReference type="CDD" id="cd00807">
    <property type="entry name" value="GlnRS_core"/>
    <property type="match status" value="1"/>
</dbReference>
<evidence type="ECO:0000256" key="11">
    <source>
        <dbReference type="SAM" id="MobiDB-lite"/>
    </source>
</evidence>
<feature type="compositionally biased region" description="Polar residues" evidence="11">
    <location>
        <begin position="782"/>
        <end position="795"/>
    </location>
</feature>
<dbReference type="InterPro" id="IPR020059">
    <property type="entry name" value="Glu/Gln-tRNA-synth_Ib_codon-bd"/>
</dbReference>
<keyword evidence="7 10" id="KW-0030">Aminoacyl-tRNA synthetase</keyword>
<dbReference type="PROSITE" id="PS00178">
    <property type="entry name" value="AA_TRNA_LIGASE_I"/>
    <property type="match status" value="1"/>
</dbReference>
<dbReference type="InterPro" id="IPR050132">
    <property type="entry name" value="Gln/Glu-tRNA_Ligase"/>
</dbReference>
<feature type="domain" description="Glutamyl/glutaminyl-tRNA synthetase class Ib anti-codon binding" evidence="13">
    <location>
        <begin position="572"/>
        <end position="672"/>
    </location>
</feature>
<feature type="domain" description="Glutaminyl-tRNA synthetase class Ib non-specific RNA-binding" evidence="14">
    <location>
        <begin position="173"/>
        <end position="261"/>
    </location>
</feature>
<comment type="caution">
    <text evidence="17">The sequence shown here is derived from an EMBL/GenBank/DDBJ whole genome shotgun (WGS) entry which is preliminary data.</text>
</comment>
<evidence type="ECO:0000259" key="16">
    <source>
        <dbReference type="Pfam" id="PF20974"/>
    </source>
</evidence>
<dbReference type="EMBL" id="CAJOBB010002055">
    <property type="protein sequence ID" value="CAF3933498.1"/>
    <property type="molecule type" value="Genomic_DNA"/>
</dbReference>
<dbReference type="PANTHER" id="PTHR43097">
    <property type="entry name" value="GLUTAMINE-TRNA LIGASE"/>
    <property type="match status" value="1"/>
</dbReference>
<dbReference type="GO" id="GO:0005829">
    <property type="term" value="C:cytosol"/>
    <property type="evidence" value="ECO:0007669"/>
    <property type="project" value="TreeGrafter"/>
</dbReference>
<evidence type="ECO:0000256" key="6">
    <source>
        <dbReference type="ARBA" id="ARBA00022917"/>
    </source>
</evidence>
<dbReference type="InterPro" id="IPR042558">
    <property type="entry name" value="Gln-tRNA-synth_Ib_RNA-bd_N_1"/>
</dbReference>
<feature type="domain" description="Glutaminyl-tRNA synthetase class Ib non-specific RNA-binding" evidence="15">
    <location>
        <begin position="9"/>
        <end position="170"/>
    </location>
</feature>
<dbReference type="GO" id="GO:0006425">
    <property type="term" value="P:glutaminyl-tRNA aminoacylation"/>
    <property type="evidence" value="ECO:0007669"/>
    <property type="project" value="InterPro"/>
</dbReference>
<dbReference type="EC" id="6.1.1.18" evidence="2"/>
<dbReference type="InterPro" id="IPR007639">
    <property type="entry name" value="Gln-tRNA-synth_Ib_RNA-bd_N"/>
</dbReference>
<dbReference type="InterPro" id="IPR014729">
    <property type="entry name" value="Rossmann-like_a/b/a_fold"/>
</dbReference>
<dbReference type="Pfam" id="PF04557">
    <property type="entry name" value="tRNA_synt_1c_R2"/>
    <property type="match status" value="1"/>
</dbReference>
<dbReference type="PANTHER" id="PTHR43097:SF4">
    <property type="entry name" value="GLUTAMINE--TRNA LIGASE"/>
    <property type="match status" value="1"/>
</dbReference>
<dbReference type="InterPro" id="IPR001412">
    <property type="entry name" value="aa-tRNA-synth_I_CS"/>
</dbReference>
<evidence type="ECO:0000256" key="4">
    <source>
        <dbReference type="ARBA" id="ARBA00022741"/>
    </source>
</evidence>
<name>A0A819JIQ8_9BILA</name>
<dbReference type="InterPro" id="IPR004514">
    <property type="entry name" value="Gln-tRNA-synth"/>
</dbReference>
<dbReference type="Pfam" id="PF20974">
    <property type="entry name" value="tRNA-synt_1c_C2"/>
    <property type="match status" value="1"/>
</dbReference>
<evidence type="ECO:0000313" key="18">
    <source>
        <dbReference type="Proteomes" id="UP000663868"/>
    </source>
</evidence>
<keyword evidence="6 10" id="KW-0648">Protein biosynthesis</keyword>
<evidence type="ECO:0000256" key="1">
    <source>
        <dbReference type="ARBA" id="ARBA00005594"/>
    </source>
</evidence>
<keyword evidence="3 10" id="KW-0436">Ligase</keyword>
<dbReference type="GO" id="GO:0004819">
    <property type="term" value="F:glutamine-tRNA ligase activity"/>
    <property type="evidence" value="ECO:0007669"/>
    <property type="project" value="UniProtKB-EC"/>
</dbReference>
<dbReference type="AlphaFoldDB" id="A0A819JIQ8"/>
<gene>
    <name evidence="17" type="ORF">KXQ929_LOCUS24605</name>
</gene>
<reference evidence="17" key="1">
    <citation type="submission" date="2021-02" db="EMBL/GenBank/DDBJ databases">
        <authorList>
            <person name="Nowell W R."/>
        </authorList>
    </citation>
    <scope>NUCLEOTIDE SEQUENCE</scope>
</reference>
<comment type="similarity">
    <text evidence="1 10">Belongs to the class-I aminoacyl-tRNA synthetase family.</text>
</comment>
<evidence type="ECO:0000259" key="12">
    <source>
        <dbReference type="Pfam" id="PF00749"/>
    </source>
</evidence>
<dbReference type="InterPro" id="IPR007638">
    <property type="entry name" value="Gln-tRNA-synth_Ib_RNA-bd_2"/>
</dbReference>
<dbReference type="NCBIfam" id="TIGR00440">
    <property type="entry name" value="glnS"/>
    <property type="match status" value="1"/>
</dbReference>
<dbReference type="InterPro" id="IPR000924">
    <property type="entry name" value="Glu/Gln-tRNA-synth"/>
</dbReference>
<dbReference type="Proteomes" id="UP000663868">
    <property type="component" value="Unassembled WGS sequence"/>
</dbReference>
<dbReference type="InterPro" id="IPR049437">
    <property type="entry name" value="tRNA-synt_1c_C2"/>
</dbReference>
<feature type="compositionally biased region" description="Low complexity" evidence="11">
    <location>
        <begin position="201"/>
        <end position="215"/>
    </location>
</feature>
<organism evidence="17 18">
    <name type="scientific">Adineta steineri</name>
    <dbReference type="NCBI Taxonomy" id="433720"/>
    <lineage>
        <taxon>Eukaryota</taxon>
        <taxon>Metazoa</taxon>
        <taxon>Spiralia</taxon>
        <taxon>Gnathifera</taxon>
        <taxon>Rotifera</taxon>
        <taxon>Eurotatoria</taxon>
        <taxon>Bdelloidea</taxon>
        <taxon>Adinetida</taxon>
        <taxon>Adinetidae</taxon>
        <taxon>Adineta</taxon>
    </lineage>
</organism>
<dbReference type="Gene3D" id="3.40.50.620">
    <property type="entry name" value="HUPs"/>
    <property type="match status" value="1"/>
</dbReference>
<feature type="domain" description="tRNA synthetases class I (E and Q) anti-codon binding" evidence="16">
    <location>
        <begin position="686"/>
        <end position="761"/>
    </location>
</feature>
<dbReference type="InterPro" id="IPR020056">
    <property type="entry name" value="Rbsml_bL25/Gln-tRNA_synth_N"/>
</dbReference>
<evidence type="ECO:0000256" key="7">
    <source>
        <dbReference type="ARBA" id="ARBA00023146"/>
    </source>
</evidence>
<evidence type="ECO:0000259" key="14">
    <source>
        <dbReference type="Pfam" id="PF04557"/>
    </source>
</evidence>
<dbReference type="GO" id="GO:0005524">
    <property type="term" value="F:ATP binding"/>
    <property type="evidence" value="ECO:0007669"/>
    <property type="project" value="UniProtKB-KW"/>
</dbReference>
<feature type="compositionally biased region" description="Basic and acidic residues" evidence="11">
    <location>
        <begin position="190"/>
        <end position="200"/>
    </location>
</feature>
<evidence type="ECO:0000256" key="10">
    <source>
        <dbReference type="RuleBase" id="RU363037"/>
    </source>
</evidence>